<proteinExistence type="predicted"/>
<dbReference type="Proteomes" id="UP000618319">
    <property type="component" value="Unassembled WGS sequence"/>
</dbReference>
<name>A0ABR9TAP2_9SPHI</name>
<protein>
    <submittedName>
        <fullName evidence="1">Uncharacterized protein</fullName>
    </submittedName>
</protein>
<gene>
    <name evidence="1" type="ORF">C4F40_15655</name>
</gene>
<keyword evidence="2" id="KW-1185">Reference proteome</keyword>
<reference evidence="1 2" key="1">
    <citation type="submission" date="2018-02" db="EMBL/GenBank/DDBJ databases">
        <title>Sphingobacterium KA21.</title>
        <authorList>
            <person name="Vasarhelyi B.M."/>
            <person name="Deshmukh S."/>
            <person name="Balint B."/>
            <person name="Kukolya J."/>
        </authorList>
    </citation>
    <scope>NUCLEOTIDE SEQUENCE [LARGE SCALE GENOMIC DNA]</scope>
    <source>
        <strain evidence="1 2">Ka21</strain>
    </source>
</reference>
<organism evidence="1 2">
    <name type="scientific">Sphingobacterium pedocola</name>
    <dbReference type="NCBI Taxonomy" id="2082722"/>
    <lineage>
        <taxon>Bacteria</taxon>
        <taxon>Pseudomonadati</taxon>
        <taxon>Bacteroidota</taxon>
        <taxon>Sphingobacteriia</taxon>
        <taxon>Sphingobacteriales</taxon>
        <taxon>Sphingobacteriaceae</taxon>
        <taxon>Sphingobacterium</taxon>
    </lineage>
</organism>
<accession>A0ABR9TAP2</accession>
<sequence>MTRTYPLAKRFRYVIQNGTLVSNTNYQDQLIDMPLELHSIWHISIKSTIVMRDAFSVINIKKTQCHFIVYPNYSLSSSILKKEQNGFRK</sequence>
<evidence type="ECO:0000313" key="1">
    <source>
        <dbReference type="EMBL" id="MBE8722164.1"/>
    </source>
</evidence>
<evidence type="ECO:0000313" key="2">
    <source>
        <dbReference type="Proteomes" id="UP000618319"/>
    </source>
</evidence>
<dbReference type="EMBL" id="PSKQ01000023">
    <property type="protein sequence ID" value="MBE8722164.1"/>
    <property type="molecule type" value="Genomic_DNA"/>
</dbReference>
<comment type="caution">
    <text evidence="1">The sequence shown here is derived from an EMBL/GenBank/DDBJ whole genome shotgun (WGS) entry which is preliminary data.</text>
</comment>